<dbReference type="InterPro" id="IPR011042">
    <property type="entry name" value="6-blade_b-propeller_TolB-like"/>
</dbReference>
<keyword evidence="6" id="KW-0472">Membrane</keyword>
<sequence length="395" mass="43960">MNKIQFFSALLLQIMSVPMVFQAKAMTTKLILSTAFLALLISISLLYFNSEYPDILHQQYFNDNETIKFQDAVVMRMPGGAVGPESFDFDGGGGGPYTGVSDGRIIRWQANESRWVDFAVTSPERVGCVGGIEREHICGRPLGLRFDEKTGGLYIADAYMGLLYVGPNGGLSTPVVTQVNGVNLGFTNSVDVDQATGVVYFSDSSTRKFVSAIMSGDDSGRVMKFDPRTRKTSVLVDKLKFPNGVALSKNGDFLLFVETTTCKLYKLWLKTGNLEVVTEFLGFPDNIKRNRNGEFWVGINSRRGKLVRWLISNPWIGKAVVRYVPLDVTKICAYWPSGRGMGIRLDRNGNVVDVLEFRKWKEVSEVHEENGSLWIGSVIKPFSLSHTIPNSNNFI</sequence>
<dbReference type="SUPFAM" id="SSF63829">
    <property type="entry name" value="Calcium-dependent phosphotriesterase"/>
    <property type="match status" value="1"/>
</dbReference>
<dbReference type="InterPro" id="IPR018119">
    <property type="entry name" value="Strictosidine_synth_cons-reg"/>
</dbReference>
<dbReference type="GO" id="GO:0012505">
    <property type="term" value="C:endomembrane system"/>
    <property type="evidence" value="ECO:0007669"/>
    <property type="project" value="TreeGrafter"/>
</dbReference>
<protein>
    <recommendedName>
        <fullName evidence="7">Strictosidine synthase conserved region domain-containing protein</fullName>
    </recommendedName>
</protein>
<evidence type="ECO:0000256" key="6">
    <source>
        <dbReference type="SAM" id="Phobius"/>
    </source>
</evidence>
<reference evidence="8" key="2">
    <citation type="submission" date="2020-08" db="EMBL/GenBank/DDBJ databases">
        <title>Plant Genome Project.</title>
        <authorList>
            <person name="Zhang R.-G."/>
        </authorList>
    </citation>
    <scope>NUCLEOTIDE SEQUENCE</scope>
    <source>
        <strain evidence="8">Huo1</strain>
        <tissue evidence="8">Leaf</tissue>
    </source>
</reference>
<dbReference type="EMBL" id="PNBA02000003">
    <property type="protein sequence ID" value="KAG6430990.1"/>
    <property type="molecule type" value="Genomic_DNA"/>
</dbReference>
<evidence type="ECO:0000256" key="1">
    <source>
        <dbReference type="ARBA" id="ARBA00004116"/>
    </source>
</evidence>
<dbReference type="PANTHER" id="PTHR10426:SF79">
    <property type="entry name" value="PROTEIN STRICTOSIDINE SYNTHASE-LIKE 2"/>
    <property type="match status" value="1"/>
</dbReference>
<dbReference type="Pfam" id="PF03088">
    <property type="entry name" value="Str_synth"/>
    <property type="match status" value="1"/>
</dbReference>
<evidence type="ECO:0000256" key="3">
    <source>
        <dbReference type="ARBA" id="ARBA00022554"/>
    </source>
</evidence>
<dbReference type="FunFam" id="2.120.10.30:FF:000032">
    <property type="entry name" value="Protein STRICTOSIDINE SYNTHASE-LIKE 13"/>
    <property type="match status" value="1"/>
</dbReference>
<keyword evidence="6" id="KW-0812">Transmembrane</keyword>
<keyword evidence="5" id="KW-0325">Glycoprotein</keyword>
<accession>A0A8X8YFM1</accession>
<dbReference type="Gene3D" id="2.120.10.30">
    <property type="entry name" value="TolB, C-terminal domain"/>
    <property type="match status" value="1"/>
</dbReference>
<reference evidence="8" key="1">
    <citation type="submission" date="2018-01" db="EMBL/GenBank/DDBJ databases">
        <authorList>
            <person name="Mao J.F."/>
        </authorList>
    </citation>
    <scope>NUCLEOTIDE SEQUENCE</scope>
    <source>
        <strain evidence="8">Huo1</strain>
        <tissue evidence="8">Leaf</tissue>
    </source>
</reference>
<keyword evidence="3" id="KW-0926">Vacuole</keyword>
<dbReference type="GO" id="GO:0005773">
    <property type="term" value="C:vacuole"/>
    <property type="evidence" value="ECO:0007669"/>
    <property type="project" value="UniProtKB-SubCell"/>
</dbReference>
<name>A0A8X8YFM1_SALSN</name>
<organism evidence="8">
    <name type="scientific">Salvia splendens</name>
    <name type="common">Scarlet sage</name>
    <dbReference type="NCBI Taxonomy" id="180675"/>
    <lineage>
        <taxon>Eukaryota</taxon>
        <taxon>Viridiplantae</taxon>
        <taxon>Streptophyta</taxon>
        <taxon>Embryophyta</taxon>
        <taxon>Tracheophyta</taxon>
        <taxon>Spermatophyta</taxon>
        <taxon>Magnoliopsida</taxon>
        <taxon>eudicotyledons</taxon>
        <taxon>Gunneridae</taxon>
        <taxon>Pentapetalae</taxon>
        <taxon>asterids</taxon>
        <taxon>lamiids</taxon>
        <taxon>Lamiales</taxon>
        <taxon>Lamiaceae</taxon>
        <taxon>Nepetoideae</taxon>
        <taxon>Mentheae</taxon>
        <taxon>Salviinae</taxon>
        <taxon>Salvia</taxon>
        <taxon>Salvia subgen. Calosphace</taxon>
        <taxon>core Calosphace</taxon>
    </lineage>
</organism>
<keyword evidence="9" id="KW-1185">Reference proteome</keyword>
<comment type="subcellular location">
    <subcellularLocation>
        <location evidence="1">Vacuole</location>
    </subcellularLocation>
</comment>
<evidence type="ECO:0000313" key="8">
    <source>
        <dbReference type="EMBL" id="KAG6430990.1"/>
    </source>
</evidence>
<dbReference type="Proteomes" id="UP000298416">
    <property type="component" value="Unassembled WGS sequence"/>
</dbReference>
<evidence type="ECO:0000256" key="5">
    <source>
        <dbReference type="ARBA" id="ARBA00023180"/>
    </source>
</evidence>
<feature type="domain" description="Strictosidine synthase conserved region" evidence="7">
    <location>
        <begin position="188"/>
        <end position="270"/>
    </location>
</feature>
<comment type="similarity">
    <text evidence="2">Belongs to the strictosidine synthase family.</text>
</comment>
<keyword evidence="6" id="KW-1133">Transmembrane helix</keyword>
<comment type="caution">
    <text evidence="8">The sequence shown here is derived from an EMBL/GenBank/DDBJ whole genome shotgun (WGS) entry which is preliminary data.</text>
</comment>
<keyword evidence="4" id="KW-0732">Signal</keyword>
<dbReference type="PANTHER" id="PTHR10426">
    <property type="entry name" value="STRICTOSIDINE SYNTHASE-RELATED"/>
    <property type="match status" value="1"/>
</dbReference>
<dbReference type="AlphaFoldDB" id="A0A8X8YFM1"/>
<dbReference type="GO" id="GO:0016787">
    <property type="term" value="F:hydrolase activity"/>
    <property type="evidence" value="ECO:0007669"/>
    <property type="project" value="TreeGrafter"/>
</dbReference>
<evidence type="ECO:0000259" key="7">
    <source>
        <dbReference type="Pfam" id="PF03088"/>
    </source>
</evidence>
<dbReference type="Pfam" id="PF20067">
    <property type="entry name" value="SSL_N"/>
    <property type="match status" value="1"/>
</dbReference>
<evidence type="ECO:0000256" key="2">
    <source>
        <dbReference type="ARBA" id="ARBA00009191"/>
    </source>
</evidence>
<evidence type="ECO:0000313" key="9">
    <source>
        <dbReference type="Proteomes" id="UP000298416"/>
    </source>
</evidence>
<evidence type="ECO:0000256" key="4">
    <source>
        <dbReference type="ARBA" id="ARBA00022729"/>
    </source>
</evidence>
<feature type="transmembrane region" description="Helical" evidence="6">
    <location>
        <begin position="30"/>
        <end position="48"/>
    </location>
</feature>
<feature type="transmembrane region" description="Helical" evidence="6">
    <location>
        <begin position="6"/>
        <end position="23"/>
    </location>
</feature>
<gene>
    <name evidence="8" type="ORF">SASPL_109065</name>
</gene>
<proteinExistence type="inferred from homology"/>